<evidence type="ECO:0000313" key="5">
    <source>
        <dbReference type="Proteomes" id="UP000823046"/>
    </source>
</evidence>
<sequence length="1068" mass="123788">MDLGSYETQYKFCILSETTQEVMPPPVDTSSTSLSFLARGIASIQEAKQYSLFSSHLKSINFHCNHITSLKGIECLHNLEELIISSNLIEKIDFLNGLRKLKYLDLSANLISDIHGLVGLYSLQKLALAYNRISSLEGLQQIWGGKFSLEKLDLRENSLHSLQTLMFLGGLHNLTEIFLQGREVDALDTLGRTPSGNLLCRSESYRLIVIQCAPKLLNLDGVSVSSKERDCIENSPLNLQTAQKRLQIAFPLLFPPPPPSKTECTYTAMPLEVVPSSHYLPKTSPFPHRLLPIKGKNGISLSPPLPKRKIAMKQRCLFDGIKIKGNSSSEDTKEELAILQGRDISTSSILPPPTVEFYESSKKEEIYKQTEISKQEEELKIITPPLQKCIEELRRCTSFFQNVCMDKQISSLPPLSSTPSFLPSKTLPSSLNSTPSLVPEKESLLSLEMDSPVFSEFFGKFSAMTERADKLLSEVSEKEKALNSSKRKFFELEQRLWNAQQRYINESQAWNLKEKELMNTNGDLRTEIKKKEANLTEAISCLSSTEKDKIKLGETLSTLQQEYSSLSKTLEISKHSQEEALDREFTINKDIKGIAEEKELLYQRLQSLEERFQTEQKIFLEKEEDYLTREKLHTETVEEMEKKHQKIYEALKTEFEHSFSSKKMEQSQKLKALEEDFRLILEEAQQKHSSLHKKMKELVQHNEDQRKTIKSTEKQERLAKSLISELQQKLAEEKQKSSKEHLHQLTSNIYQLNFKIFFNTNTHKEENESLRKLYGALKIEKEELEMRSVDKEKLQEANLQMEELQKRLQSYKQRTEDYMIKVESLTKEVMDARSTSSISIEELRNKSLTVDMKSRFIEELNTDLQKVKLKLNNKEAVLEETVNLMKRKEMDFQQHLENVSNKMKDWENKSAITMKELQKHLQVSIHEKNIIEEEFEKTKAIIHKKDSALEFAQKEVEMLKEGLEMRYNSIRKDYEERLMKEYTKWKTHDEEQEKLLKATLEAKKKVQSENNQLHTLVDKEKEKVAARDEEMRLLLRENQKAKKLLTEKVRNVNALLRGIETECHQNLP</sequence>
<dbReference type="SUPFAM" id="SSF52058">
    <property type="entry name" value="L domain-like"/>
    <property type="match status" value="1"/>
</dbReference>
<feature type="coiled-coil region" evidence="3">
    <location>
        <begin position="857"/>
        <end position="934"/>
    </location>
</feature>
<evidence type="ECO:0000256" key="2">
    <source>
        <dbReference type="ARBA" id="ARBA00022737"/>
    </source>
</evidence>
<reference evidence="4 5" key="1">
    <citation type="journal article" date="2020" name="bioRxiv">
        <title>Metabolic contributions of an alphaproteobacterial endosymbiont in the apicomplexan Cardiosporidium cionae.</title>
        <authorList>
            <person name="Hunter E.S."/>
            <person name="Paight C.J."/>
            <person name="Lane C.E."/>
        </authorList>
    </citation>
    <scope>NUCLEOTIDE SEQUENCE [LARGE SCALE GENOMIC DNA]</scope>
    <source>
        <strain evidence="4">ESH_2018</strain>
    </source>
</reference>
<dbReference type="SMART" id="SM00365">
    <property type="entry name" value="LRR_SD22"/>
    <property type="match status" value="4"/>
</dbReference>
<dbReference type="PANTHER" id="PTHR15454:SF34">
    <property type="entry name" value="LEUCINE-RICH REPEAT AND COILED-COIL DOMAIN-CONTAINING PROTEIN 1"/>
    <property type="match status" value="1"/>
</dbReference>
<dbReference type="PANTHER" id="PTHR15454">
    <property type="entry name" value="NISCHARIN RELATED"/>
    <property type="match status" value="1"/>
</dbReference>
<evidence type="ECO:0000256" key="3">
    <source>
        <dbReference type="SAM" id="Coils"/>
    </source>
</evidence>
<proteinExistence type="predicted"/>
<accession>A0ABQ7J8U7</accession>
<dbReference type="InterPro" id="IPR003591">
    <property type="entry name" value="Leu-rich_rpt_typical-subtyp"/>
</dbReference>
<dbReference type="InterPro" id="IPR001611">
    <property type="entry name" value="Leu-rich_rpt"/>
</dbReference>
<keyword evidence="1" id="KW-0433">Leucine-rich repeat</keyword>
<feature type="coiled-coil region" evidence="3">
    <location>
        <begin position="767"/>
        <end position="828"/>
    </location>
</feature>
<keyword evidence="3" id="KW-0175">Coiled coil</keyword>
<feature type="coiled-coil region" evidence="3">
    <location>
        <begin position="663"/>
        <end position="736"/>
    </location>
</feature>
<gene>
    <name evidence="4" type="ORF">IE077_004490</name>
</gene>
<organism evidence="4 5">
    <name type="scientific">Cardiosporidium cionae</name>
    <dbReference type="NCBI Taxonomy" id="476202"/>
    <lineage>
        <taxon>Eukaryota</taxon>
        <taxon>Sar</taxon>
        <taxon>Alveolata</taxon>
        <taxon>Apicomplexa</taxon>
        <taxon>Aconoidasida</taxon>
        <taxon>Nephromycida</taxon>
        <taxon>Cardiosporidium</taxon>
    </lineage>
</organism>
<dbReference type="InterPro" id="IPR032675">
    <property type="entry name" value="LRR_dom_sf"/>
</dbReference>
<dbReference type="Gene3D" id="3.80.10.10">
    <property type="entry name" value="Ribonuclease Inhibitor"/>
    <property type="match status" value="2"/>
</dbReference>
<protein>
    <submittedName>
        <fullName evidence="4">Uncharacterized protein</fullName>
    </submittedName>
</protein>
<evidence type="ECO:0000313" key="4">
    <source>
        <dbReference type="EMBL" id="KAF8820421.1"/>
    </source>
</evidence>
<dbReference type="Pfam" id="PF13855">
    <property type="entry name" value="LRR_8"/>
    <property type="match status" value="1"/>
</dbReference>
<keyword evidence="2" id="KW-0677">Repeat</keyword>
<dbReference type="SMART" id="SM00369">
    <property type="entry name" value="LRR_TYP"/>
    <property type="match status" value="4"/>
</dbReference>
<dbReference type="Proteomes" id="UP000823046">
    <property type="component" value="Unassembled WGS sequence"/>
</dbReference>
<name>A0ABQ7J8U7_9APIC</name>
<evidence type="ECO:0000256" key="1">
    <source>
        <dbReference type="ARBA" id="ARBA00022614"/>
    </source>
</evidence>
<dbReference type="PROSITE" id="PS51450">
    <property type="entry name" value="LRR"/>
    <property type="match status" value="5"/>
</dbReference>
<keyword evidence="5" id="KW-1185">Reference proteome</keyword>
<dbReference type="EMBL" id="JADAQX010000390">
    <property type="protein sequence ID" value="KAF8820421.1"/>
    <property type="molecule type" value="Genomic_DNA"/>
</dbReference>
<comment type="caution">
    <text evidence="4">The sequence shown here is derived from an EMBL/GenBank/DDBJ whole genome shotgun (WGS) entry which is preliminary data.</text>
</comment>